<accession>A0A0E9QDJ1</accession>
<organism evidence="2">
    <name type="scientific">Anguilla anguilla</name>
    <name type="common">European freshwater eel</name>
    <name type="synonym">Muraena anguilla</name>
    <dbReference type="NCBI Taxonomy" id="7936"/>
    <lineage>
        <taxon>Eukaryota</taxon>
        <taxon>Metazoa</taxon>
        <taxon>Chordata</taxon>
        <taxon>Craniata</taxon>
        <taxon>Vertebrata</taxon>
        <taxon>Euteleostomi</taxon>
        <taxon>Actinopterygii</taxon>
        <taxon>Neopterygii</taxon>
        <taxon>Teleostei</taxon>
        <taxon>Anguilliformes</taxon>
        <taxon>Anguillidae</taxon>
        <taxon>Anguilla</taxon>
    </lineage>
</organism>
<feature type="transmembrane region" description="Helical" evidence="1">
    <location>
        <begin position="43"/>
        <end position="65"/>
    </location>
</feature>
<reference evidence="2" key="1">
    <citation type="submission" date="2014-11" db="EMBL/GenBank/DDBJ databases">
        <authorList>
            <person name="Amaro Gonzalez C."/>
        </authorList>
    </citation>
    <scope>NUCLEOTIDE SEQUENCE</scope>
</reference>
<keyword evidence="1" id="KW-1133">Transmembrane helix</keyword>
<evidence type="ECO:0000313" key="2">
    <source>
        <dbReference type="EMBL" id="JAH14931.1"/>
    </source>
</evidence>
<keyword evidence="1" id="KW-0472">Membrane</keyword>
<name>A0A0E9QDJ1_ANGAN</name>
<evidence type="ECO:0000256" key="1">
    <source>
        <dbReference type="SAM" id="Phobius"/>
    </source>
</evidence>
<dbReference type="AlphaFoldDB" id="A0A0E9QDJ1"/>
<proteinExistence type="predicted"/>
<keyword evidence="1" id="KW-0812">Transmembrane</keyword>
<protein>
    <submittedName>
        <fullName evidence="2">Uncharacterized protein</fullName>
    </submittedName>
</protein>
<reference evidence="2" key="2">
    <citation type="journal article" date="2015" name="Fish Shellfish Immunol.">
        <title>Early steps in the European eel (Anguilla anguilla)-Vibrio vulnificus interaction in the gills: Role of the RtxA13 toxin.</title>
        <authorList>
            <person name="Callol A."/>
            <person name="Pajuelo D."/>
            <person name="Ebbesson L."/>
            <person name="Teles M."/>
            <person name="MacKenzie S."/>
            <person name="Amaro C."/>
        </authorList>
    </citation>
    <scope>NUCLEOTIDE SEQUENCE</scope>
</reference>
<sequence length="71" mass="8295">MFHFKLISLHQYCLSHLQASRFHVVQALKKILHGFHSNLPVPLPVIFITILLLIIIIFTTIIVYFGHIIEF</sequence>
<dbReference type="EMBL" id="GBXM01093646">
    <property type="protein sequence ID" value="JAH14931.1"/>
    <property type="molecule type" value="Transcribed_RNA"/>
</dbReference>